<dbReference type="OrthoDB" id="565125at2"/>
<name>A0A318EFC9_9GAMM</name>
<sequence length="126" mass="13207">MTRIAHSPAAPEPAAVLVKALLRTGRQLGLSQRALAGIIGASPATFSRIASGSRALEAGSKHWELAAMLVRIYRALAAVTGGDVTAMRAWLHGHNRAIGGVPAERLQTVEGLVHVLAYLDAARGRN</sequence>
<keyword evidence="4" id="KW-1185">Reference proteome</keyword>
<dbReference type="AlphaFoldDB" id="A0A318EFC9"/>
<proteinExistence type="predicted"/>
<evidence type="ECO:0000259" key="2">
    <source>
        <dbReference type="Pfam" id="PF20432"/>
    </source>
</evidence>
<dbReference type="Pfam" id="PF09722">
    <property type="entry name" value="Xre_MbcA_ParS_C"/>
    <property type="match status" value="1"/>
</dbReference>
<reference evidence="3 4" key="1">
    <citation type="submission" date="2018-04" db="EMBL/GenBank/DDBJ databases">
        <title>Genomic Encyclopedia of Type Strains, Phase IV (KMG-IV): sequencing the most valuable type-strain genomes for metagenomic binning, comparative biology and taxonomic classification.</title>
        <authorList>
            <person name="Goeker M."/>
        </authorList>
    </citation>
    <scope>NUCLEOTIDE SEQUENCE [LARGE SCALE GENOMIC DNA]</scope>
    <source>
        <strain evidence="3 4">DSM 104150</strain>
    </source>
</reference>
<feature type="domain" description="Antitoxin Xre-like helix-turn-helix" evidence="2">
    <location>
        <begin position="9"/>
        <end position="71"/>
    </location>
</feature>
<dbReference type="Proteomes" id="UP000248330">
    <property type="component" value="Unassembled WGS sequence"/>
</dbReference>
<comment type="caution">
    <text evidence="3">The sequence shown here is derived from an EMBL/GenBank/DDBJ whole genome shotgun (WGS) entry which is preliminary data.</text>
</comment>
<dbReference type="Pfam" id="PF20432">
    <property type="entry name" value="Xre-like-HTH"/>
    <property type="match status" value="1"/>
</dbReference>
<protein>
    <submittedName>
        <fullName evidence="3">Uncharacterized protein DUF2384</fullName>
    </submittedName>
</protein>
<evidence type="ECO:0000259" key="1">
    <source>
        <dbReference type="Pfam" id="PF09722"/>
    </source>
</evidence>
<dbReference type="InterPro" id="IPR046847">
    <property type="entry name" value="Xre-like_HTH"/>
</dbReference>
<dbReference type="InterPro" id="IPR010982">
    <property type="entry name" value="Lambda_DNA-bd_dom_sf"/>
</dbReference>
<accession>A0A318EFC9</accession>
<feature type="domain" description="Antitoxin Xre/MbcA/ParS-like toxin-binding" evidence="1">
    <location>
        <begin position="75"/>
        <end position="124"/>
    </location>
</feature>
<dbReference type="InterPro" id="IPR024467">
    <property type="entry name" value="Xre/MbcA/ParS-like_toxin-bd"/>
</dbReference>
<gene>
    <name evidence="3" type="ORF">C8D93_10358</name>
</gene>
<evidence type="ECO:0000313" key="3">
    <source>
        <dbReference type="EMBL" id="PXV69485.1"/>
    </source>
</evidence>
<evidence type="ECO:0000313" key="4">
    <source>
        <dbReference type="Proteomes" id="UP000248330"/>
    </source>
</evidence>
<dbReference type="EMBL" id="QICN01000003">
    <property type="protein sequence ID" value="PXV69485.1"/>
    <property type="molecule type" value="Genomic_DNA"/>
</dbReference>
<dbReference type="SUPFAM" id="SSF47413">
    <property type="entry name" value="lambda repressor-like DNA-binding domains"/>
    <property type="match status" value="1"/>
</dbReference>
<dbReference type="RefSeq" id="WP_110264426.1">
    <property type="nucleotide sequence ID" value="NZ_CAKZQT010000021.1"/>
</dbReference>
<dbReference type="GO" id="GO:0003677">
    <property type="term" value="F:DNA binding"/>
    <property type="evidence" value="ECO:0007669"/>
    <property type="project" value="InterPro"/>
</dbReference>
<organism evidence="3 4">
    <name type="scientific">Sinimarinibacterium flocculans</name>
    <dbReference type="NCBI Taxonomy" id="985250"/>
    <lineage>
        <taxon>Bacteria</taxon>
        <taxon>Pseudomonadati</taxon>
        <taxon>Pseudomonadota</taxon>
        <taxon>Gammaproteobacteria</taxon>
        <taxon>Nevskiales</taxon>
        <taxon>Nevskiaceae</taxon>
        <taxon>Sinimarinibacterium</taxon>
    </lineage>
</organism>